<organism evidence="2 3">
    <name type="scientific">Halostreptopolyspora alba</name>
    <dbReference type="NCBI Taxonomy" id="2487137"/>
    <lineage>
        <taxon>Bacteria</taxon>
        <taxon>Bacillati</taxon>
        <taxon>Actinomycetota</taxon>
        <taxon>Actinomycetes</taxon>
        <taxon>Streptosporangiales</taxon>
        <taxon>Nocardiopsidaceae</taxon>
        <taxon>Halostreptopolyspora</taxon>
    </lineage>
</organism>
<evidence type="ECO:0000259" key="1">
    <source>
        <dbReference type="Pfam" id="PF18593"/>
    </source>
</evidence>
<dbReference type="InterPro" id="IPR041129">
    <property type="entry name" value="CdiI_2"/>
</dbReference>
<dbReference type="Pfam" id="PF18593">
    <property type="entry name" value="CdiI_2"/>
    <property type="match status" value="1"/>
</dbReference>
<accession>A0A3N0DQS6</accession>
<proteinExistence type="predicted"/>
<dbReference type="EMBL" id="RJMB01000052">
    <property type="protein sequence ID" value="RNL77990.1"/>
    <property type="molecule type" value="Genomic_DNA"/>
</dbReference>
<keyword evidence="3" id="KW-1185">Reference proteome</keyword>
<feature type="domain" description="CdiI immunity protein" evidence="1">
    <location>
        <begin position="2"/>
        <end position="92"/>
    </location>
</feature>
<dbReference type="Proteomes" id="UP000269198">
    <property type="component" value="Unassembled WGS sequence"/>
</dbReference>
<gene>
    <name evidence="2" type="ORF">EFW17_23595</name>
</gene>
<comment type="caution">
    <text evidence="2">The sequence shown here is derived from an EMBL/GenBank/DDBJ whole genome shotgun (WGS) entry which is preliminary data.</text>
</comment>
<dbReference type="OrthoDB" id="3786912at2"/>
<name>A0A3N0DQS6_9ACTN</name>
<protein>
    <recommendedName>
        <fullName evidence="1">CdiI immunity protein domain-containing protein</fullName>
    </recommendedName>
</protein>
<dbReference type="AlphaFoldDB" id="A0A3N0DQS6"/>
<sequence>MYDYLREFMTSAFHQDWKLDAPDERSSVRHYVSTNPRTRSMEVLAEIDDLLAADLSEKRLEKYIIRDLGANVVPPKGPNRWSTWLRAIRDDLESGITGD</sequence>
<evidence type="ECO:0000313" key="2">
    <source>
        <dbReference type="EMBL" id="RNL77990.1"/>
    </source>
</evidence>
<evidence type="ECO:0000313" key="3">
    <source>
        <dbReference type="Proteomes" id="UP000269198"/>
    </source>
</evidence>
<dbReference type="RefSeq" id="WP_123203642.1">
    <property type="nucleotide sequence ID" value="NZ_RJMB01000052.1"/>
</dbReference>
<reference evidence="2 3" key="1">
    <citation type="submission" date="2018-11" db="EMBL/GenBank/DDBJ databases">
        <title>The genome draft of YIM 96095.</title>
        <authorList>
            <person name="Tang S.-K."/>
            <person name="Chunyu W.-X."/>
            <person name="Feng Y.-Z."/>
        </authorList>
    </citation>
    <scope>NUCLEOTIDE SEQUENCE [LARGE SCALE GENOMIC DNA]</scope>
    <source>
        <strain evidence="2 3">YIM 96095</strain>
    </source>
</reference>